<protein>
    <submittedName>
        <fullName evidence="3">Transposase</fullName>
    </submittedName>
</protein>
<feature type="region of interest" description="Disordered" evidence="1">
    <location>
        <begin position="16"/>
        <end position="35"/>
    </location>
</feature>
<sequence>MEACLEELILQARKIRSGGQRDERPSSGAEQKETRRAVSIREFEGIVKKGGKTQLRAHLFDTAVLPTLK</sequence>
<dbReference type="AlphaFoldDB" id="A0A7I4YDR3"/>
<evidence type="ECO:0000313" key="3">
    <source>
        <dbReference type="WBParaSite" id="HCON_00082280-00001"/>
    </source>
</evidence>
<feature type="compositionally biased region" description="Basic and acidic residues" evidence="1">
    <location>
        <begin position="19"/>
        <end position="35"/>
    </location>
</feature>
<evidence type="ECO:0000313" key="2">
    <source>
        <dbReference type="Proteomes" id="UP000025227"/>
    </source>
</evidence>
<keyword evidence="2" id="KW-1185">Reference proteome</keyword>
<reference evidence="3" key="1">
    <citation type="submission" date="2020-12" db="UniProtKB">
        <authorList>
            <consortium name="WormBaseParasite"/>
        </authorList>
    </citation>
    <scope>IDENTIFICATION</scope>
    <source>
        <strain evidence="3">MHco3</strain>
    </source>
</reference>
<accession>A0A7I4YDR3</accession>
<dbReference type="WBParaSite" id="HCON_00082280-00001">
    <property type="protein sequence ID" value="HCON_00082280-00001"/>
    <property type="gene ID" value="HCON_00082280"/>
</dbReference>
<organism evidence="2 3">
    <name type="scientific">Haemonchus contortus</name>
    <name type="common">Barber pole worm</name>
    <dbReference type="NCBI Taxonomy" id="6289"/>
    <lineage>
        <taxon>Eukaryota</taxon>
        <taxon>Metazoa</taxon>
        <taxon>Ecdysozoa</taxon>
        <taxon>Nematoda</taxon>
        <taxon>Chromadorea</taxon>
        <taxon>Rhabditida</taxon>
        <taxon>Rhabditina</taxon>
        <taxon>Rhabditomorpha</taxon>
        <taxon>Strongyloidea</taxon>
        <taxon>Trichostrongylidae</taxon>
        <taxon>Haemonchus</taxon>
    </lineage>
</organism>
<dbReference type="Proteomes" id="UP000025227">
    <property type="component" value="Unplaced"/>
</dbReference>
<name>A0A7I4YDR3_HAECO</name>
<proteinExistence type="predicted"/>
<evidence type="ECO:0000256" key="1">
    <source>
        <dbReference type="SAM" id="MobiDB-lite"/>
    </source>
</evidence>